<evidence type="ECO:0000256" key="9">
    <source>
        <dbReference type="ARBA" id="ARBA00023143"/>
    </source>
</evidence>
<evidence type="ECO:0000313" key="15">
    <source>
        <dbReference type="Proteomes" id="UP001139103"/>
    </source>
</evidence>
<keyword evidence="7" id="KW-0283">Flagellar rotation</keyword>
<feature type="domain" description="Flagellar motor switch protein FliG C-terminal" evidence="11">
    <location>
        <begin position="298"/>
        <end position="374"/>
    </location>
</feature>
<evidence type="ECO:0000256" key="3">
    <source>
        <dbReference type="ARBA" id="ARBA00010299"/>
    </source>
</evidence>
<feature type="region of interest" description="Disordered" evidence="10">
    <location>
        <begin position="268"/>
        <end position="289"/>
    </location>
</feature>
<proteinExistence type="inferred from homology"/>
<evidence type="ECO:0000259" key="11">
    <source>
        <dbReference type="Pfam" id="PF01706"/>
    </source>
</evidence>
<feature type="domain" description="Flagellar motor switch protein FliG N-terminal" evidence="13">
    <location>
        <begin position="9"/>
        <end position="65"/>
    </location>
</feature>
<keyword evidence="6" id="KW-0145">Chemotaxis</keyword>
<protein>
    <recommendedName>
        <fullName evidence="4">Flagellar motor switch protein FliG</fullName>
    </recommendedName>
</protein>
<dbReference type="GO" id="GO:0071973">
    <property type="term" value="P:bacterial-type flagellum-dependent cell motility"/>
    <property type="evidence" value="ECO:0007669"/>
    <property type="project" value="InterPro"/>
</dbReference>
<dbReference type="GO" id="GO:0003774">
    <property type="term" value="F:cytoskeletal motor activity"/>
    <property type="evidence" value="ECO:0007669"/>
    <property type="project" value="InterPro"/>
</dbReference>
<dbReference type="InterPro" id="IPR032779">
    <property type="entry name" value="FliG_M"/>
</dbReference>
<keyword evidence="5" id="KW-1003">Cell membrane</keyword>
<accession>A0A9X1MRC1</accession>
<dbReference type="SUPFAM" id="SSF48029">
    <property type="entry name" value="FliG"/>
    <property type="match status" value="3"/>
</dbReference>
<evidence type="ECO:0000313" key="14">
    <source>
        <dbReference type="EMBL" id="MCC9631022.1"/>
    </source>
</evidence>
<gene>
    <name evidence="14" type="ORF">LOC68_21740</name>
</gene>
<dbReference type="Proteomes" id="UP001139103">
    <property type="component" value="Unassembled WGS sequence"/>
</dbReference>
<evidence type="ECO:0000256" key="4">
    <source>
        <dbReference type="ARBA" id="ARBA00021870"/>
    </source>
</evidence>
<feature type="region of interest" description="Disordered" evidence="10">
    <location>
        <begin position="64"/>
        <end position="94"/>
    </location>
</feature>
<dbReference type="GO" id="GO:0006935">
    <property type="term" value="P:chemotaxis"/>
    <property type="evidence" value="ECO:0007669"/>
    <property type="project" value="UniProtKB-KW"/>
</dbReference>
<evidence type="ECO:0000259" key="13">
    <source>
        <dbReference type="Pfam" id="PF14842"/>
    </source>
</evidence>
<evidence type="ECO:0000256" key="7">
    <source>
        <dbReference type="ARBA" id="ARBA00022779"/>
    </source>
</evidence>
<dbReference type="PANTHER" id="PTHR30534">
    <property type="entry name" value="FLAGELLAR MOTOR SWITCH PROTEIN FLIG"/>
    <property type="match status" value="1"/>
</dbReference>
<sequence length="389" mass="42351">MTNKIDQQMIRKAAIVVAELDPDAADVLLDAFPEEIAQQVRYESMFVDDVSAEEKQAVLAEFMQRRSGSPAPKQQPTGDELVFSATPHPGSPRLHAADRVPKPTEPVPPPFHFLNDAPPEMLAPFFEQESPQVIAVVLSHLEPTRASAILRELPVDLQATVIQRLVDLGHTDAEVLRAIESRLQAIVQDQLQAMSSRRIGLSAAKAILAASDAANSAEVLRTLKTRSAAMAMRLGADLVQETPQPEPEESSLETVYAPIEPRRVGNEFTADETPRKPAPQSVANVEAPPEPSVPLAEFVKFDDALLGRVLAETEPQTVLLALAGASNAVTQRFYRGLSKREIHDLQRRIRDLQPVLIRDIDAAQKKLGVTAARVIAQVQQGGSRLSASA</sequence>
<keyword evidence="15" id="KW-1185">Reference proteome</keyword>
<keyword evidence="8" id="KW-0472">Membrane</keyword>
<evidence type="ECO:0000256" key="8">
    <source>
        <dbReference type="ARBA" id="ARBA00023136"/>
    </source>
</evidence>
<comment type="caution">
    <text evidence="14">The sequence shown here is derived from an EMBL/GenBank/DDBJ whole genome shotgun (WGS) entry which is preliminary data.</text>
</comment>
<organism evidence="14 15">
    <name type="scientific">Blastopirellula sediminis</name>
    <dbReference type="NCBI Taxonomy" id="2894196"/>
    <lineage>
        <taxon>Bacteria</taxon>
        <taxon>Pseudomonadati</taxon>
        <taxon>Planctomycetota</taxon>
        <taxon>Planctomycetia</taxon>
        <taxon>Pirellulales</taxon>
        <taxon>Pirellulaceae</taxon>
        <taxon>Blastopirellula</taxon>
    </lineage>
</organism>
<dbReference type="RefSeq" id="WP_230222638.1">
    <property type="nucleotide sequence ID" value="NZ_JAJKFT010000010.1"/>
</dbReference>
<dbReference type="InterPro" id="IPR023087">
    <property type="entry name" value="Flg_Motor_Flig_C"/>
</dbReference>
<dbReference type="GO" id="GO:0009425">
    <property type="term" value="C:bacterial-type flagellum basal body"/>
    <property type="evidence" value="ECO:0007669"/>
    <property type="project" value="UniProtKB-SubCell"/>
</dbReference>
<feature type="domain" description="Flagellar motor switch protein FliG middle" evidence="12">
    <location>
        <begin position="119"/>
        <end position="189"/>
    </location>
</feature>
<name>A0A9X1MRC1_9BACT</name>
<dbReference type="Gene3D" id="1.10.220.30">
    <property type="match status" value="3"/>
</dbReference>
<dbReference type="GO" id="GO:0005886">
    <property type="term" value="C:plasma membrane"/>
    <property type="evidence" value="ECO:0007669"/>
    <property type="project" value="UniProtKB-SubCell"/>
</dbReference>
<dbReference type="PRINTS" id="PR00954">
    <property type="entry name" value="FLGMOTORFLIG"/>
</dbReference>
<comment type="subcellular location">
    <subcellularLocation>
        <location evidence="1">Bacterial flagellum basal body</location>
    </subcellularLocation>
    <subcellularLocation>
        <location evidence="2">Cell membrane</location>
        <topology evidence="2">Peripheral membrane protein</topology>
        <orientation evidence="2">Cytoplasmic side</orientation>
    </subcellularLocation>
</comment>
<dbReference type="Pfam" id="PF01706">
    <property type="entry name" value="FliG_C"/>
    <property type="match status" value="1"/>
</dbReference>
<evidence type="ECO:0000256" key="2">
    <source>
        <dbReference type="ARBA" id="ARBA00004413"/>
    </source>
</evidence>
<dbReference type="InterPro" id="IPR000090">
    <property type="entry name" value="Flg_Motor_Flig"/>
</dbReference>
<dbReference type="EMBL" id="JAJKFT010000010">
    <property type="protein sequence ID" value="MCC9631022.1"/>
    <property type="molecule type" value="Genomic_DNA"/>
</dbReference>
<dbReference type="Pfam" id="PF14842">
    <property type="entry name" value="FliG_N"/>
    <property type="match status" value="1"/>
</dbReference>
<dbReference type="InterPro" id="IPR028263">
    <property type="entry name" value="FliG_N"/>
</dbReference>
<dbReference type="Pfam" id="PF14841">
    <property type="entry name" value="FliG_M"/>
    <property type="match status" value="1"/>
</dbReference>
<evidence type="ECO:0000259" key="12">
    <source>
        <dbReference type="Pfam" id="PF14841"/>
    </source>
</evidence>
<comment type="similarity">
    <text evidence="3">Belongs to the FliG family.</text>
</comment>
<keyword evidence="9" id="KW-0975">Bacterial flagellum</keyword>
<evidence type="ECO:0000256" key="1">
    <source>
        <dbReference type="ARBA" id="ARBA00004117"/>
    </source>
</evidence>
<evidence type="ECO:0000256" key="5">
    <source>
        <dbReference type="ARBA" id="ARBA00022475"/>
    </source>
</evidence>
<dbReference type="InterPro" id="IPR011002">
    <property type="entry name" value="FliG_a-hlx"/>
</dbReference>
<dbReference type="PANTHER" id="PTHR30534:SF0">
    <property type="entry name" value="FLAGELLAR MOTOR SWITCH PROTEIN FLIG"/>
    <property type="match status" value="1"/>
</dbReference>
<evidence type="ECO:0000256" key="10">
    <source>
        <dbReference type="SAM" id="MobiDB-lite"/>
    </source>
</evidence>
<dbReference type="AlphaFoldDB" id="A0A9X1MRC1"/>
<reference evidence="14" key="1">
    <citation type="submission" date="2021-11" db="EMBL/GenBank/DDBJ databases">
        <title>Genome sequence.</title>
        <authorList>
            <person name="Sun Q."/>
        </authorList>
    </citation>
    <scope>NUCLEOTIDE SEQUENCE</scope>
    <source>
        <strain evidence="14">JC732</strain>
    </source>
</reference>
<evidence type="ECO:0000256" key="6">
    <source>
        <dbReference type="ARBA" id="ARBA00022500"/>
    </source>
</evidence>